<feature type="domain" description="Clr5" evidence="1">
    <location>
        <begin position="9"/>
        <end position="61"/>
    </location>
</feature>
<evidence type="ECO:0000313" key="3">
    <source>
        <dbReference type="Proteomes" id="UP001243989"/>
    </source>
</evidence>
<proteinExistence type="predicted"/>
<dbReference type="InterPro" id="IPR025676">
    <property type="entry name" value="Clr5_dom"/>
</dbReference>
<evidence type="ECO:0000313" key="2">
    <source>
        <dbReference type="EMBL" id="KAK1625688.1"/>
    </source>
</evidence>
<dbReference type="GeneID" id="85477629"/>
<dbReference type="RefSeq" id="XP_060441683.1">
    <property type="nucleotide sequence ID" value="XM_060592767.1"/>
</dbReference>
<sequence length="142" mass="16831">MSSSRKRYSDEEWRQHRATIQRMFLKESASFSDIMRKLEEDGFRVTKSQLEYKLKFWGLRKRIPKNKAEILWQFVDGRLSKREKQGKLSEVIHDGKVVEPAKVRKERVRHQRTSLVKYQQGSTSLPTPPGFNITRFEFAGNT</sequence>
<protein>
    <recommendedName>
        <fullName evidence="1">Clr5 domain-containing protein</fullName>
    </recommendedName>
</protein>
<keyword evidence="3" id="KW-1185">Reference proteome</keyword>
<dbReference type="PANTHER" id="PTHR38788:SF3">
    <property type="entry name" value="CLR5 DOMAIN-CONTAINING PROTEIN"/>
    <property type="match status" value="1"/>
</dbReference>
<dbReference type="AlphaFoldDB" id="A0AAI9ZJD9"/>
<dbReference type="Proteomes" id="UP001243989">
    <property type="component" value="Unassembled WGS sequence"/>
</dbReference>
<dbReference type="EMBL" id="JAHMHQ010000019">
    <property type="protein sequence ID" value="KAK1625688.1"/>
    <property type="molecule type" value="Genomic_DNA"/>
</dbReference>
<organism evidence="2 3">
    <name type="scientific">Colletotrichum phormii</name>
    <dbReference type="NCBI Taxonomy" id="359342"/>
    <lineage>
        <taxon>Eukaryota</taxon>
        <taxon>Fungi</taxon>
        <taxon>Dikarya</taxon>
        <taxon>Ascomycota</taxon>
        <taxon>Pezizomycotina</taxon>
        <taxon>Sordariomycetes</taxon>
        <taxon>Hypocreomycetidae</taxon>
        <taxon>Glomerellales</taxon>
        <taxon>Glomerellaceae</taxon>
        <taxon>Colletotrichum</taxon>
        <taxon>Colletotrichum acutatum species complex</taxon>
    </lineage>
</organism>
<dbReference type="PANTHER" id="PTHR38788">
    <property type="entry name" value="CLR5 DOMAIN-CONTAINING PROTEIN"/>
    <property type="match status" value="1"/>
</dbReference>
<comment type="caution">
    <text evidence="2">The sequence shown here is derived from an EMBL/GenBank/DDBJ whole genome shotgun (WGS) entry which is preliminary data.</text>
</comment>
<dbReference type="Pfam" id="PF14420">
    <property type="entry name" value="Clr5"/>
    <property type="match status" value="1"/>
</dbReference>
<reference evidence="2" key="1">
    <citation type="submission" date="2021-06" db="EMBL/GenBank/DDBJ databases">
        <title>Comparative genomics, transcriptomics and evolutionary studies reveal genomic signatures of adaptation to plant cell wall in hemibiotrophic fungi.</title>
        <authorList>
            <consortium name="DOE Joint Genome Institute"/>
            <person name="Baroncelli R."/>
            <person name="Diaz J.F."/>
            <person name="Benocci T."/>
            <person name="Peng M."/>
            <person name="Battaglia E."/>
            <person name="Haridas S."/>
            <person name="Andreopoulos W."/>
            <person name="Labutti K."/>
            <person name="Pangilinan J."/>
            <person name="Floch G.L."/>
            <person name="Makela M.R."/>
            <person name="Henrissat B."/>
            <person name="Grigoriev I.V."/>
            <person name="Crouch J.A."/>
            <person name="De Vries R.P."/>
            <person name="Sukno S.A."/>
            <person name="Thon M.R."/>
        </authorList>
    </citation>
    <scope>NUCLEOTIDE SEQUENCE</scope>
    <source>
        <strain evidence="2">CBS 102054</strain>
    </source>
</reference>
<evidence type="ECO:0000259" key="1">
    <source>
        <dbReference type="Pfam" id="PF14420"/>
    </source>
</evidence>
<gene>
    <name evidence="2" type="ORF">BDP81DRAFT_452648</name>
</gene>
<name>A0AAI9ZJD9_9PEZI</name>
<accession>A0AAI9ZJD9</accession>